<accession>A0ABQ4MIL8</accession>
<protein>
    <recommendedName>
        <fullName evidence="3">YhcH/YjgK/YiaL family protein</fullName>
    </recommendedName>
</protein>
<organism evidence="1 2">
    <name type="scientific">Paenibacillus vini</name>
    <dbReference type="NCBI Taxonomy" id="1476024"/>
    <lineage>
        <taxon>Bacteria</taxon>
        <taxon>Bacillati</taxon>
        <taxon>Bacillota</taxon>
        <taxon>Bacilli</taxon>
        <taxon>Bacillales</taxon>
        <taxon>Paenibacillaceae</taxon>
        <taxon>Paenibacillus</taxon>
    </lineage>
</organism>
<dbReference type="RefSeq" id="WP_213656596.1">
    <property type="nucleotide sequence ID" value="NZ_BOSL01000024.1"/>
</dbReference>
<comment type="caution">
    <text evidence="1">The sequence shown here is derived from an EMBL/GenBank/DDBJ whole genome shotgun (WGS) entry which is preliminary data.</text>
</comment>
<dbReference type="InterPro" id="IPR037012">
    <property type="entry name" value="NanQ/TabA/YiaL_sf"/>
</dbReference>
<dbReference type="InterPro" id="IPR004375">
    <property type="entry name" value="NanQ/TabA/YiaL"/>
</dbReference>
<dbReference type="EMBL" id="BOSL01000024">
    <property type="protein sequence ID" value="GIP55828.1"/>
    <property type="molecule type" value="Genomic_DNA"/>
</dbReference>
<dbReference type="Pfam" id="PF04074">
    <property type="entry name" value="DUF386"/>
    <property type="match status" value="1"/>
</dbReference>
<dbReference type="Proteomes" id="UP000679992">
    <property type="component" value="Unassembled WGS sequence"/>
</dbReference>
<dbReference type="NCBIfam" id="TIGR00022">
    <property type="entry name" value="YhcH/YjgK/YiaL family protein"/>
    <property type="match status" value="1"/>
</dbReference>
<dbReference type="SUPFAM" id="SSF51197">
    <property type="entry name" value="Clavaminate synthase-like"/>
    <property type="match status" value="1"/>
</dbReference>
<keyword evidence="2" id="KW-1185">Reference proteome</keyword>
<evidence type="ECO:0008006" key="3">
    <source>
        <dbReference type="Google" id="ProtNLM"/>
    </source>
</evidence>
<reference evidence="1 2" key="1">
    <citation type="submission" date="2021-03" db="EMBL/GenBank/DDBJ databases">
        <title>Antimicrobial resistance genes in bacteria isolated from Japanese honey, and their potential for conferring macrolide and lincosamide resistance in the American foulbrood pathogen Paenibacillus larvae.</title>
        <authorList>
            <person name="Okamoto M."/>
            <person name="Kumagai M."/>
            <person name="Kanamori H."/>
            <person name="Takamatsu D."/>
        </authorList>
    </citation>
    <scope>NUCLEOTIDE SEQUENCE [LARGE SCALE GENOMIC DNA]</scope>
    <source>
        <strain evidence="1 2">J42TS3</strain>
    </source>
</reference>
<name>A0ABQ4MIL8_9BACL</name>
<evidence type="ECO:0000313" key="2">
    <source>
        <dbReference type="Proteomes" id="UP000679992"/>
    </source>
</evidence>
<dbReference type="PANTHER" id="PTHR34986:SF1">
    <property type="entry name" value="PROTEIN YIAL"/>
    <property type="match status" value="1"/>
</dbReference>
<dbReference type="PANTHER" id="PTHR34986">
    <property type="entry name" value="EVOLVED BETA-GALACTOSIDASE SUBUNIT BETA"/>
    <property type="match status" value="1"/>
</dbReference>
<proteinExistence type="predicted"/>
<evidence type="ECO:0000313" key="1">
    <source>
        <dbReference type="EMBL" id="GIP55828.1"/>
    </source>
</evidence>
<dbReference type="Gene3D" id="2.60.120.370">
    <property type="entry name" value="YhcH/YjgK/YiaL"/>
    <property type="match status" value="1"/>
</dbReference>
<gene>
    <name evidence="1" type="primary">yiaL</name>
    <name evidence="1" type="ORF">J42TS3_48630</name>
</gene>
<sequence>MITGSLSHWSQERAYAHPVLRKAIDFLFESDFTLLEEGRHPIWGDDMFALISTIRTRPASEPPAEKHERFLDIHYVIEGEETIGCKVRDEQTLPFESHPEDDYSLYSELEGESMISLAPGRYAVLFPEDIHRPGLTETEPAEVRKVVIKINRELF</sequence>